<evidence type="ECO:0000313" key="3">
    <source>
        <dbReference type="Proteomes" id="UP001237448"/>
    </source>
</evidence>
<dbReference type="Proteomes" id="UP001237448">
    <property type="component" value="Unassembled WGS sequence"/>
</dbReference>
<dbReference type="EMBL" id="JAUSVK010000001">
    <property type="protein sequence ID" value="MDQ0395203.1"/>
    <property type="molecule type" value="Genomic_DNA"/>
</dbReference>
<gene>
    <name evidence="2" type="ORF">J3R73_004995</name>
</gene>
<proteinExistence type="predicted"/>
<protein>
    <submittedName>
        <fullName evidence="2">Uncharacterized protein</fullName>
    </submittedName>
</protein>
<comment type="caution">
    <text evidence="2">The sequence shown here is derived from an EMBL/GenBank/DDBJ whole genome shotgun (WGS) entry which is preliminary data.</text>
</comment>
<feature type="compositionally biased region" description="Basic and acidic residues" evidence="1">
    <location>
        <begin position="31"/>
        <end position="45"/>
    </location>
</feature>
<accession>A0ABU0FKR6</accession>
<reference evidence="2 3" key="1">
    <citation type="submission" date="2023-07" db="EMBL/GenBank/DDBJ databases">
        <title>Genomic Encyclopedia of Type Strains, Phase IV (KMG-IV): sequencing the most valuable type-strain genomes for metagenomic binning, comparative biology and taxonomic classification.</title>
        <authorList>
            <person name="Goeker M."/>
        </authorList>
    </citation>
    <scope>NUCLEOTIDE SEQUENCE [LARGE SCALE GENOMIC DNA]</scope>
    <source>
        <strain evidence="2 3">DSM 5896</strain>
    </source>
</reference>
<dbReference type="RefSeq" id="WP_307433675.1">
    <property type="nucleotide sequence ID" value="NZ_JAUSVK010000001.1"/>
</dbReference>
<evidence type="ECO:0000256" key="1">
    <source>
        <dbReference type="SAM" id="MobiDB-lite"/>
    </source>
</evidence>
<keyword evidence="3" id="KW-1185">Reference proteome</keyword>
<name>A0ABU0FKR6_9HYPH</name>
<evidence type="ECO:0000313" key="2">
    <source>
        <dbReference type="EMBL" id="MDQ0395203.1"/>
    </source>
</evidence>
<sequence length="45" mass="5409">MLFTGFIASLIMRLYTHQAHRHGERQWPSLRRRDDEDGGEQRRAL</sequence>
<feature type="region of interest" description="Disordered" evidence="1">
    <location>
        <begin position="19"/>
        <end position="45"/>
    </location>
</feature>
<organism evidence="2 3">
    <name type="scientific">Labrys monachus</name>
    <dbReference type="NCBI Taxonomy" id="217067"/>
    <lineage>
        <taxon>Bacteria</taxon>
        <taxon>Pseudomonadati</taxon>
        <taxon>Pseudomonadota</taxon>
        <taxon>Alphaproteobacteria</taxon>
        <taxon>Hyphomicrobiales</taxon>
        <taxon>Xanthobacteraceae</taxon>
        <taxon>Labrys</taxon>
    </lineage>
</organism>